<evidence type="ECO:0000256" key="5">
    <source>
        <dbReference type="PIRSR" id="PIRSR601519-1"/>
    </source>
</evidence>
<dbReference type="InterPro" id="IPR009078">
    <property type="entry name" value="Ferritin-like_SF"/>
</dbReference>
<dbReference type="Proteomes" id="UP001461498">
    <property type="component" value="Unassembled WGS sequence"/>
</dbReference>
<evidence type="ECO:0000256" key="6">
    <source>
        <dbReference type="RuleBase" id="RU361145"/>
    </source>
</evidence>
<keyword evidence="9" id="KW-1185">Reference proteome</keyword>
<sequence>MVLLSRNYIYISLKSMSSLLTPSIGRIKALQKRISQPYGAESAKKNPTDQKLNFHPDCEKRINDQINMELMASYAYLGLAYYFHQSAISLPGFYKMFLNFSEEEIEHARFFLDYQILRGGKFTLTDICAPPAKEWVPESAVDIAIEMEKNVTQSILDMHECASKHNDPSVTNFLETVFIDDQYKTISELYHLKTKLKRVQDQEGLYILDKDLEKKYKVALQEQFKE</sequence>
<dbReference type="Gene3D" id="1.20.1260.10">
    <property type="match status" value="1"/>
</dbReference>
<keyword evidence="6" id="KW-0560">Oxidoreductase</keyword>
<dbReference type="InterPro" id="IPR009040">
    <property type="entry name" value="Ferritin-like_diiron"/>
</dbReference>
<organism evidence="8 9">
    <name type="scientific">Rhynocoris fuscipes</name>
    <dbReference type="NCBI Taxonomy" id="488301"/>
    <lineage>
        <taxon>Eukaryota</taxon>
        <taxon>Metazoa</taxon>
        <taxon>Ecdysozoa</taxon>
        <taxon>Arthropoda</taxon>
        <taxon>Hexapoda</taxon>
        <taxon>Insecta</taxon>
        <taxon>Pterygota</taxon>
        <taxon>Neoptera</taxon>
        <taxon>Paraneoptera</taxon>
        <taxon>Hemiptera</taxon>
        <taxon>Heteroptera</taxon>
        <taxon>Panheteroptera</taxon>
        <taxon>Cimicomorpha</taxon>
        <taxon>Reduviidae</taxon>
        <taxon>Harpactorinae</taxon>
        <taxon>Harpactorini</taxon>
        <taxon>Rhynocoris</taxon>
    </lineage>
</organism>
<evidence type="ECO:0000256" key="3">
    <source>
        <dbReference type="ARBA" id="ARBA00022723"/>
    </source>
</evidence>
<dbReference type="GO" id="GO:0004322">
    <property type="term" value="F:ferroxidase activity"/>
    <property type="evidence" value="ECO:0007669"/>
    <property type="project" value="UniProtKB-EC"/>
</dbReference>
<dbReference type="EMBL" id="JAPXFL010000003">
    <property type="protein sequence ID" value="KAK9509527.1"/>
    <property type="molecule type" value="Genomic_DNA"/>
</dbReference>
<dbReference type="GO" id="GO:0006826">
    <property type="term" value="P:iron ion transport"/>
    <property type="evidence" value="ECO:0007669"/>
    <property type="project" value="InterPro"/>
</dbReference>
<feature type="binding site" evidence="5">
    <location>
        <position position="148"/>
    </location>
    <ligand>
        <name>Fe cation</name>
        <dbReference type="ChEBI" id="CHEBI:24875"/>
        <label>1</label>
    </ligand>
</feature>
<proteinExistence type="inferred from homology"/>
<evidence type="ECO:0000313" key="8">
    <source>
        <dbReference type="EMBL" id="KAK9509527.1"/>
    </source>
</evidence>
<comment type="catalytic activity">
    <reaction evidence="6">
        <text>4 Fe(2+) + O2 + 4 H(+) = 4 Fe(3+) + 2 H2O</text>
        <dbReference type="Rhea" id="RHEA:11148"/>
        <dbReference type="ChEBI" id="CHEBI:15377"/>
        <dbReference type="ChEBI" id="CHEBI:15378"/>
        <dbReference type="ChEBI" id="CHEBI:15379"/>
        <dbReference type="ChEBI" id="CHEBI:29033"/>
        <dbReference type="ChEBI" id="CHEBI:29034"/>
        <dbReference type="EC" id="1.16.3.1"/>
    </reaction>
</comment>
<gene>
    <name evidence="8" type="ORF">O3M35_006826</name>
</gene>
<dbReference type="PANTHER" id="PTHR11431:SF75">
    <property type="entry name" value="FERRITIN"/>
    <property type="match status" value="1"/>
</dbReference>
<feature type="domain" description="Ferritin-like diiron" evidence="7">
    <location>
        <begin position="52"/>
        <end position="200"/>
    </location>
</feature>
<dbReference type="InterPro" id="IPR012347">
    <property type="entry name" value="Ferritin-like"/>
</dbReference>
<dbReference type="AlphaFoldDB" id="A0AAW1DG84"/>
<evidence type="ECO:0000256" key="2">
    <source>
        <dbReference type="ARBA" id="ARBA00022434"/>
    </source>
</evidence>
<dbReference type="GO" id="GO:0008199">
    <property type="term" value="F:ferric iron binding"/>
    <property type="evidence" value="ECO:0007669"/>
    <property type="project" value="InterPro"/>
</dbReference>
<dbReference type="InterPro" id="IPR001519">
    <property type="entry name" value="Ferritin"/>
</dbReference>
<comment type="similarity">
    <text evidence="1 6">Belongs to the ferritin family.</text>
</comment>
<protein>
    <recommendedName>
        <fullName evidence="6">Ferritin</fullName>
        <ecNumber evidence="6">1.16.3.1</ecNumber>
    </recommendedName>
</protein>
<evidence type="ECO:0000256" key="1">
    <source>
        <dbReference type="ARBA" id="ARBA00007513"/>
    </source>
</evidence>
<dbReference type="GO" id="GO:0008198">
    <property type="term" value="F:ferrous iron binding"/>
    <property type="evidence" value="ECO:0007669"/>
    <property type="project" value="TreeGrafter"/>
</dbReference>
<dbReference type="GO" id="GO:0006879">
    <property type="term" value="P:intracellular iron ion homeostasis"/>
    <property type="evidence" value="ECO:0007669"/>
    <property type="project" value="UniProtKB-KW"/>
</dbReference>
<comment type="function">
    <text evidence="6">Stores iron in a soluble, non-toxic, readily available form. Important for iron homeostasis. Iron is taken up in the ferrous form and deposited as ferric hydroxides after oxidation.</text>
</comment>
<dbReference type="InterPro" id="IPR008331">
    <property type="entry name" value="Ferritin_DPS_dom"/>
</dbReference>
<keyword evidence="4 5" id="KW-0408">Iron</keyword>
<evidence type="ECO:0000313" key="9">
    <source>
        <dbReference type="Proteomes" id="UP001461498"/>
    </source>
</evidence>
<feature type="binding site" evidence="5">
    <location>
        <position position="182"/>
    </location>
    <ligand>
        <name>Fe cation</name>
        <dbReference type="ChEBI" id="CHEBI:24875"/>
        <label>1</label>
    </ligand>
</feature>
<evidence type="ECO:0000259" key="7">
    <source>
        <dbReference type="PROSITE" id="PS50905"/>
    </source>
</evidence>
<evidence type="ECO:0000256" key="4">
    <source>
        <dbReference type="ARBA" id="ARBA00023004"/>
    </source>
</evidence>
<dbReference type="CDD" id="cd01056">
    <property type="entry name" value="Euk_Ferritin"/>
    <property type="match status" value="1"/>
</dbReference>
<feature type="binding site" evidence="5">
    <location>
        <position position="104"/>
    </location>
    <ligand>
        <name>Fe cation</name>
        <dbReference type="ChEBI" id="CHEBI:24875"/>
        <label>1</label>
    </ligand>
</feature>
<dbReference type="GO" id="GO:0005737">
    <property type="term" value="C:cytoplasm"/>
    <property type="evidence" value="ECO:0007669"/>
    <property type="project" value="TreeGrafter"/>
</dbReference>
<dbReference type="SUPFAM" id="SSF47240">
    <property type="entry name" value="Ferritin-like"/>
    <property type="match status" value="1"/>
</dbReference>
<accession>A0AAW1DG84</accession>
<dbReference type="EC" id="1.16.3.1" evidence="6"/>
<reference evidence="8 9" key="1">
    <citation type="submission" date="2022-12" db="EMBL/GenBank/DDBJ databases">
        <title>Chromosome-level genome assembly of true bugs.</title>
        <authorList>
            <person name="Ma L."/>
            <person name="Li H."/>
        </authorList>
    </citation>
    <scope>NUCLEOTIDE SEQUENCE [LARGE SCALE GENOMIC DNA]</scope>
    <source>
        <strain evidence="8">Lab_2022b</strain>
    </source>
</reference>
<dbReference type="PANTHER" id="PTHR11431">
    <property type="entry name" value="FERRITIN"/>
    <property type="match status" value="1"/>
</dbReference>
<keyword evidence="2 6" id="KW-0409">Iron storage</keyword>
<dbReference type="Pfam" id="PF00210">
    <property type="entry name" value="Ferritin"/>
    <property type="match status" value="1"/>
</dbReference>
<feature type="binding site" evidence="5">
    <location>
        <position position="107"/>
    </location>
    <ligand>
        <name>Fe cation</name>
        <dbReference type="ChEBI" id="CHEBI:24875"/>
        <label>1</label>
    </ligand>
</feature>
<name>A0AAW1DG84_9HEMI</name>
<feature type="binding site" evidence="5">
    <location>
        <position position="69"/>
    </location>
    <ligand>
        <name>Fe cation</name>
        <dbReference type="ChEBI" id="CHEBI:24875"/>
        <label>1</label>
    </ligand>
</feature>
<dbReference type="PROSITE" id="PS50905">
    <property type="entry name" value="FERRITIN_LIKE"/>
    <property type="match status" value="1"/>
</dbReference>
<comment type="caution">
    <text evidence="8">The sequence shown here is derived from an EMBL/GenBank/DDBJ whole genome shotgun (WGS) entry which is preliminary data.</text>
</comment>
<keyword evidence="3 5" id="KW-0479">Metal-binding</keyword>